<evidence type="ECO:0000256" key="6">
    <source>
        <dbReference type="ARBA" id="ARBA00022692"/>
    </source>
</evidence>
<proteinExistence type="inferred from homology"/>
<dbReference type="SUPFAM" id="SSF49265">
    <property type="entry name" value="Fibronectin type III"/>
    <property type="match status" value="1"/>
</dbReference>
<dbReference type="InterPro" id="IPR036116">
    <property type="entry name" value="FN3_sf"/>
</dbReference>
<keyword evidence="4" id="KW-0597">Phosphoprotein</keyword>
<evidence type="ECO:0000313" key="22">
    <source>
        <dbReference type="Proteomes" id="UP000233120"/>
    </source>
</evidence>
<dbReference type="Pfam" id="PF07714">
    <property type="entry name" value="PK_Tyr_Ser-Thr"/>
    <property type="match status" value="1"/>
</dbReference>
<dbReference type="SMART" id="SM00409">
    <property type="entry name" value="IG"/>
    <property type="match status" value="2"/>
</dbReference>
<evidence type="ECO:0000256" key="7">
    <source>
        <dbReference type="ARBA" id="ARBA00022729"/>
    </source>
</evidence>
<feature type="region of interest" description="Disordered" evidence="16">
    <location>
        <begin position="720"/>
        <end position="778"/>
    </location>
</feature>
<dbReference type="GO" id="GO:0006909">
    <property type="term" value="P:phagocytosis"/>
    <property type="evidence" value="ECO:0007669"/>
    <property type="project" value="TreeGrafter"/>
</dbReference>
<dbReference type="GO" id="GO:0016477">
    <property type="term" value="P:cell migration"/>
    <property type="evidence" value="ECO:0007669"/>
    <property type="project" value="TreeGrafter"/>
</dbReference>
<dbReference type="Ensembl" id="ENSMNET00000021318.1">
    <property type="protein sequence ID" value="ENSMNEP00000004188.1"/>
    <property type="gene ID" value="ENSMNEG00000019468.1"/>
</dbReference>
<dbReference type="FunFam" id="2.60.40.10:FF:000296">
    <property type="entry name" value="Tyrosine-protein kinase receptor TYRO3"/>
    <property type="match status" value="1"/>
</dbReference>
<dbReference type="InterPro" id="IPR050122">
    <property type="entry name" value="RTK"/>
</dbReference>
<dbReference type="GO" id="GO:0004714">
    <property type="term" value="F:transmembrane receptor protein tyrosine kinase activity"/>
    <property type="evidence" value="ECO:0007669"/>
    <property type="project" value="UniProtKB-EC"/>
</dbReference>
<dbReference type="InterPro" id="IPR003961">
    <property type="entry name" value="FN3_dom"/>
</dbReference>
<evidence type="ECO:0000256" key="5">
    <source>
        <dbReference type="ARBA" id="ARBA00022679"/>
    </source>
</evidence>
<dbReference type="GeneTree" id="ENSGT00940000155879"/>
<dbReference type="PRINTS" id="PR00109">
    <property type="entry name" value="TYRKINASE"/>
</dbReference>
<dbReference type="InterPro" id="IPR003599">
    <property type="entry name" value="Ig_sub"/>
</dbReference>
<name>A0A2K6AYG5_MACNE</name>
<evidence type="ECO:0000256" key="9">
    <source>
        <dbReference type="ARBA" id="ARBA00022777"/>
    </source>
</evidence>
<reference evidence="21" key="1">
    <citation type="submission" date="2025-08" db="UniProtKB">
        <authorList>
            <consortium name="Ensembl"/>
        </authorList>
    </citation>
    <scope>IDENTIFICATION</scope>
</reference>
<evidence type="ECO:0000256" key="12">
    <source>
        <dbReference type="ARBA" id="ARBA00023136"/>
    </source>
</evidence>
<dbReference type="PROSITE" id="PS50853">
    <property type="entry name" value="FN3"/>
    <property type="match status" value="2"/>
</dbReference>
<dbReference type="Proteomes" id="UP000233120">
    <property type="component" value="Unassembled WGS sequence"/>
</dbReference>
<keyword evidence="6 17" id="KW-0812">Transmembrane</keyword>
<keyword evidence="8" id="KW-0547">Nucleotide-binding</keyword>
<dbReference type="EC" id="2.7.10.1" evidence="3"/>
<feature type="compositionally biased region" description="Low complexity" evidence="16">
    <location>
        <begin position="758"/>
        <end position="778"/>
    </location>
</feature>
<dbReference type="SUPFAM" id="SSF56112">
    <property type="entry name" value="Protein kinase-like (PK-like)"/>
    <property type="match status" value="1"/>
</dbReference>
<dbReference type="Bgee" id="ENSMNEG00000019468">
    <property type="expression patterns" value="Expressed in skeletal muscle tissue and 8 other cell types or tissues"/>
</dbReference>
<evidence type="ECO:0000259" key="19">
    <source>
        <dbReference type="PROSITE" id="PS50835"/>
    </source>
</evidence>
<evidence type="ECO:0000259" key="20">
    <source>
        <dbReference type="PROSITE" id="PS50853"/>
    </source>
</evidence>
<protein>
    <recommendedName>
        <fullName evidence="3">receptor protein-tyrosine kinase</fullName>
        <ecNumber evidence="3">2.7.10.1</ecNumber>
    </recommendedName>
</protein>
<feature type="transmembrane region" description="Helical" evidence="17">
    <location>
        <begin position="369"/>
        <end position="391"/>
    </location>
</feature>
<evidence type="ECO:0000256" key="1">
    <source>
        <dbReference type="ARBA" id="ARBA00004479"/>
    </source>
</evidence>
<dbReference type="PROSITE" id="PS50835">
    <property type="entry name" value="IG_LIKE"/>
    <property type="match status" value="1"/>
</dbReference>
<dbReference type="InterPro" id="IPR000719">
    <property type="entry name" value="Prot_kinase_dom"/>
</dbReference>
<dbReference type="SUPFAM" id="SSF48726">
    <property type="entry name" value="Immunoglobulin"/>
    <property type="match status" value="2"/>
</dbReference>
<keyword evidence="22" id="KW-1185">Reference proteome</keyword>
<dbReference type="GO" id="GO:0005524">
    <property type="term" value="F:ATP binding"/>
    <property type="evidence" value="ECO:0007669"/>
    <property type="project" value="UniProtKB-KW"/>
</dbReference>
<keyword evidence="11 17" id="KW-1133">Transmembrane helix</keyword>
<dbReference type="STRING" id="9545.ENSMNEP00000004188"/>
<evidence type="ECO:0000256" key="14">
    <source>
        <dbReference type="ARBA" id="ARBA00023180"/>
    </source>
</evidence>
<dbReference type="OMA" id="IVWWRET"/>
<evidence type="ECO:0000256" key="15">
    <source>
        <dbReference type="ARBA" id="ARBA00023319"/>
    </source>
</evidence>
<dbReference type="PANTHER" id="PTHR24416:SF509">
    <property type="entry name" value="RECEPTOR PROTEIN-TYROSINE KINASE"/>
    <property type="match status" value="1"/>
</dbReference>
<dbReference type="GO" id="GO:0007169">
    <property type="term" value="P:cell surface receptor protein tyrosine kinase signaling pathway"/>
    <property type="evidence" value="ECO:0007669"/>
    <property type="project" value="TreeGrafter"/>
</dbReference>
<keyword evidence="15" id="KW-0393">Immunoglobulin domain</keyword>
<keyword evidence="14" id="KW-0325">Glycoprotein</keyword>
<evidence type="ECO:0000256" key="2">
    <source>
        <dbReference type="ARBA" id="ARBA00006692"/>
    </source>
</evidence>
<keyword evidence="12 17" id="KW-0472">Membrane</keyword>
<keyword evidence="10" id="KW-0067">ATP-binding</keyword>
<organism evidence="21 22">
    <name type="scientific">Macaca nemestrina</name>
    <name type="common">Pig-tailed macaque</name>
    <dbReference type="NCBI Taxonomy" id="9545"/>
    <lineage>
        <taxon>Eukaryota</taxon>
        <taxon>Metazoa</taxon>
        <taxon>Chordata</taxon>
        <taxon>Craniata</taxon>
        <taxon>Vertebrata</taxon>
        <taxon>Euteleostomi</taxon>
        <taxon>Mammalia</taxon>
        <taxon>Eutheria</taxon>
        <taxon>Euarchontoglires</taxon>
        <taxon>Primates</taxon>
        <taxon>Haplorrhini</taxon>
        <taxon>Catarrhini</taxon>
        <taxon>Cercopithecidae</taxon>
        <taxon>Cercopithecinae</taxon>
        <taxon>Macaca</taxon>
    </lineage>
</organism>
<feature type="compositionally biased region" description="Gly residues" evidence="16">
    <location>
        <begin position="737"/>
        <end position="747"/>
    </location>
</feature>
<dbReference type="SMART" id="SM00060">
    <property type="entry name" value="FN3"/>
    <property type="match status" value="2"/>
</dbReference>
<evidence type="ECO:0000256" key="13">
    <source>
        <dbReference type="ARBA" id="ARBA00023137"/>
    </source>
</evidence>
<reference evidence="21" key="2">
    <citation type="submission" date="2025-09" db="UniProtKB">
        <authorList>
            <consortium name="Ensembl"/>
        </authorList>
    </citation>
    <scope>IDENTIFICATION</scope>
</reference>
<dbReference type="FunFam" id="1.10.510.10:FF:000089">
    <property type="entry name" value="Tyrosine-protein kinase receptor TYRO3"/>
    <property type="match status" value="1"/>
</dbReference>
<keyword evidence="13" id="KW-0829">Tyrosine-protein kinase</keyword>
<evidence type="ECO:0000256" key="10">
    <source>
        <dbReference type="ARBA" id="ARBA00022840"/>
    </source>
</evidence>
<sequence>MALRRSMGRPGLPLLLPPLGLSGAAGPKLNRALVKLTVAQGQLVKLNCSVEGMEEPDIQLVKDGPVIQNLDQLYTPVSKQHWIDFLSLKSVERSDAVENGGETKISQPMWLMVEGVPLFAVEPKDLAVPPNAPFQLSCKAVGPPEAVTIVWWRETIKTGRPAPSPSVLNVTGVTQTHNLKCLASSRIATVHLQALPAAPFIITVTKLSSSNISVAWMPSSCTVQVTQLVPAISYSLRVHCANALGPSPYADWVPFQTKGLAAASTPQNPHAICTDSGLILEWEEVIPKGPLEGPLGPCKLSWVQDSGTQDELTVEGSRTNLTGWDTQKNVIIRVCVSSAVGCGSWSQPLVVSSHDHAGQQGRPHSRTSWVPVVLGVLTALVMAAALALILLRKRRKETWFGQGFDCVMARGEPSVYFRAAQSFNRERPECIEAALDSLSINSGLKEKQGCAQPRAAVHPGQMLGKGECGSLKQEDGSFVKDFLREAACMKEFDHPHVAKLVGVSLWSRAKGCHPIPMVILPFMKHGDLHTFLLTSQIGENPFTLIRFMVDIACGMEYLNLAARNCMLAVDMTVCVADFGLSWKIYSRDYYRQGCASKLPVRWLALESCLTTCILTVHSDVWAFRVTTWEIMTRGQTPYAGIKNAEIYNYLIGGNRLKQLPEPSDDLLYDLMYQCWNADPKQRPSFTCLRMKLESILGQLSVLSASQDPLYINIKRAEEPTAGGSLELPGGDQPYSGAGDGSGMGAVGGTPRLAEQPGQAEHQPELLLQQQGQQPHSSC</sequence>
<dbReference type="InterPro" id="IPR001245">
    <property type="entry name" value="Ser-Thr/Tyr_kinase_cat_dom"/>
</dbReference>
<dbReference type="Gene3D" id="1.10.510.10">
    <property type="entry name" value="Transferase(Phosphotransferase) domain 1"/>
    <property type="match status" value="1"/>
</dbReference>
<evidence type="ECO:0000256" key="4">
    <source>
        <dbReference type="ARBA" id="ARBA00022553"/>
    </source>
</evidence>
<dbReference type="InterPro" id="IPR011009">
    <property type="entry name" value="Kinase-like_dom_sf"/>
</dbReference>
<feature type="domain" description="Fibronectin type-III" evidence="20">
    <location>
        <begin position="162"/>
        <end position="260"/>
    </location>
</feature>
<accession>A0A2K6AYG5</accession>
<evidence type="ECO:0000256" key="11">
    <source>
        <dbReference type="ARBA" id="ARBA00022989"/>
    </source>
</evidence>
<comment type="subcellular location">
    <subcellularLocation>
        <location evidence="1">Membrane</location>
        <topology evidence="1">Single-pass type I membrane protein</topology>
    </subcellularLocation>
</comment>
<dbReference type="PROSITE" id="PS50011">
    <property type="entry name" value="PROTEIN_KINASE_DOM"/>
    <property type="match status" value="1"/>
</dbReference>
<feature type="domain" description="Fibronectin type-III" evidence="20">
    <location>
        <begin position="265"/>
        <end position="356"/>
    </location>
</feature>
<evidence type="ECO:0000256" key="3">
    <source>
        <dbReference type="ARBA" id="ARBA00011902"/>
    </source>
</evidence>
<feature type="domain" description="Protein kinase" evidence="18">
    <location>
        <begin position="402"/>
        <end position="696"/>
    </location>
</feature>
<dbReference type="Gene3D" id="3.30.200.20">
    <property type="entry name" value="Phosphorylase Kinase, domain 1"/>
    <property type="match status" value="1"/>
</dbReference>
<dbReference type="GO" id="GO:0007399">
    <property type="term" value="P:nervous system development"/>
    <property type="evidence" value="ECO:0007669"/>
    <property type="project" value="TreeGrafter"/>
</dbReference>
<evidence type="ECO:0000256" key="8">
    <source>
        <dbReference type="ARBA" id="ARBA00022741"/>
    </source>
</evidence>
<dbReference type="CDD" id="cd00063">
    <property type="entry name" value="FN3"/>
    <property type="match status" value="1"/>
</dbReference>
<evidence type="ECO:0000256" key="16">
    <source>
        <dbReference type="SAM" id="MobiDB-lite"/>
    </source>
</evidence>
<dbReference type="Gene3D" id="2.60.40.10">
    <property type="entry name" value="Immunoglobulins"/>
    <property type="match status" value="3"/>
</dbReference>
<keyword evidence="5" id="KW-0808">Transferase</keyword>
<keyword evidence="9" id="KW-0418">Kinase</keyword>
<dbReference type="InterPro" id="IPR036179">
    <property type="entry name" value="Ig-like_dom_sf"/>
</dbReference>
<evidence type="ECO:0000313" key="21">
    <source>
        <dbReference type="Ensembl" id="ENSMNEP00000004188.1"/>
    </source>
</evidence>
<dbReference type="PANTHER" id="PTHR24416">
    <property type="entry name" value="TYROSINE-PROTEIN KINASE RECEPTOR"/>
    <property type="match status" value="1"/>
</dbReference>
<evidence type="ECO:0000256" key="17">
    <source>
        <dbReference type="SAM" id="Phobius"/>
    </source>
</evidence>
<keyword evidence="7" id="KW-0732">Signal</keyword>
<dbReference type="GO" id="GO:0070527">
    <property type="term" value="P:platelet aggregation"/>
    <property type="evidence" value="ECO:0007669"/>
    <property type="project" value="TreeGrafter"/>
</dbReference>
<dbReference type="GO" id="GO:0005886">
    <property type="term" value="C:plasma membrane"/>
    <property type="evidence" value="ECO:0007669"/>
    <property type="project" value="TreeGrafter"/>
</dbReference>
<dbReference type="AlphaFoldDB" id="A0A2K6AYG5"/>
<dbReference type="InterPro" id="IPR007110">
    <property type="entry name" value="Ig-like_dom"/>
</dbReference>
<dbReference type="InterPro" id="IPR013783">
    <property type="entry name" value="Ig-like_fold"/>
</dbReference>
<evidence type="ECO:0000259" key="18">
    <source>
        <dbReference type="PROSITE" id="PS50011"/>
    </source>
</evidence>
<dbReference type="GO" id="GO:0043235">
    <property type="term" value="C:receptor complex"/>
    <property type="evidence" value="ECO:0007669"/>
    <property type="project" value="TreeGrafter"/>
</dbReference>
<comment type="similarity">
    <text evidence="2">Belongs to the protein kinase superfamily. CAMK Ser/Thr protein kinase family.</text>
</comment>
<feature type="domain" description="Ig-like" evidence="19">
    <location>
        <begin position="117"/>
        <end position="191"/>
    </location>
</feature>